<keyword evidence="3" id="KW-1185">Reference proteome</keyword>
<feature type="region of interest" description="Disordered" evidence="1">
    <location>
        <begin position="910"/>
        <end position="930"/>
    </location>
</feature>
<reference evidence="3" key="2">
    <citation type="journal article" date="2018" name="Nat. Commun.">
        <title>Extreme sensitivity to ultraviolet light in the fungal pathogen causing white-nose syndrome of bats.</title>
        <authorList>
            <person name="Palmer J.M."/>
            <person name="Drees K.P."/>
            <person name="Foster J.T."/>
            <person name="Lindner D.L."/>
        </authorList>
    </citation>
    <scope>NUCLEOTIDE SEQUENCE [LARGE SCALE GENOMIC DNA]</scope>
    <source>
        <strain evidence="3">UAMH 10579</strain>
    </source>
</reference>
<evidence type="ECO:0000313" key="2">
    <source>
        <dbReference type="EMBL" id="OBT92025.2"/>
    </source>
</evidence>
<dbReference type="STRING" id="342668.A0A1B8G870"/>
<reference evidence="2 3" key="1">
    <citation type="submission" date="2016-03" db="EMBL/GenBank/DDBJ databases">
        <title>Comparative genomics of Pseudogymnoascus destructans, the fungus causing white-nose syndrome of bats.</title>
        <authorList>
            <person name="Palmer J.M."/>
            <person name="Drees K.P."/>
            <person name="Foster J.T."/>
            <person name="Lindner D.L."/>
        </authorList>
    </citation>
    <scope>NUCLEOTIDE SEQUENCE [LARGE SCALE GENOMIC DNA]</scope>
    <source>
        <strain evidence="2 3">UAMH 10579</strain>
    </source>
</reference>
<evidence type="ECO:0000313" key="3">
    <source>
        <dbReference type="Proteomes" id="UP000091956"/>
    </source>
</evidence>
<gene>
    <name evidence="2" type="ORF">VE01_10284</name>
</gene>
<organism evidence="2 3">
    <name type="scientific">Pseudogymnoascus verrucosus</name>
    <dbReference type="NCBI Taxonomy" id="342668"/>
    <lineage>
        <taxon>Eukaryota</taxon>
        <taxon>Fungi</taxon>
        <taxon>Dikarya</taxon>
        <taxon>Ascomycota</taxon>
        <taxon>Pezizomycotina</taxon>
        <taxon>Leotiomycetes</taxon>
        <taxon>Thelebolales</taxon>
        <taxon>Thelebolaceae</taxon>
        <taxon>Pseudogymnoascus</taxon>
    </lineage>
</organism>
<evidence type="ECO:0000256" key="1">
    <source>
        <dbReference type="SAM" id="MobiDB-lite"/>
    </source>
</evidence>
<dbReference type="InterPro" id="IPR016024">
    <property type="entry name" value="ARM-type_fold"/>
</dbReference>
<protein>
    <submittedName>
        <fullName evidence="2">Uncharacterized protein</fullName>
    </submittedName>
</protein>
<proteinExistence type="predicted"/>
<dbReference type="SUPFAM" id="SSF48371">
    <property type="entry name" value="ARM repeat"/>
    <property type="match status" value="1"/>
</dbReference>
<dbReference type="RefSeq" id="XP_059319278.1">
    <property type="nucleotide sequence ID" value="XM_059464144.1"/>
</dbReference>
<dbReference type="GeneID" id="28843670"/>
<name>A0A1B8G870_9PEZI</name>
<dbReference type="EMBL" id="KV460275">
    <property type="protein sequence ID" value="OBT92025.2"/>
    <property type="molecule type" value="Genomic_DNA"/>
</dbReference>
<dbReference type="Proteomes" id="UP000091956">
    <property type="component" value="Unassembled WGS sequence"/>
</dbReference>
<accession>A0A1B8G870</accession>
<sequence>MAPANIEASLQPGLILRMSPADFASHLCGLVASAPADQGDATVAAITSQLQSHVHSNAIPPILFSIWLPMALAHLPQLLGDVLGDKESSGMRKAGTRQLRRIRRGRNWSENEWKALGGIEGVRSLFNNLSVSDVRPLVMAISVGARTRGAAGDEAVDHILEALTGGSSEVQRLELNDIASLLVSCSTPFVTKWLSKEPLPSFPLRALFKWLVGSRPDLARNIATGAAKVHPEVRSSLVTNPPAGLIWSPAPYKPKYTTVELSPKSPPGMRFCFDLLHSLRTEPMSKTGPSAEDILKFVQIAENQAIRHKTPFDDILSLVQVGLDVAELQVEKLKLKLTDPRLVALIYYWSMAKYPDYIPDCSINHKKGPLSAASHPSRPNAKHQADLETLIVHIIKSAIPYSNVYYMIYELFELLPKKSFAPSAGLPLLKLLYCHIPTVRVDLDSPHLIDEEWRRIDLDAAILTKLPSSDSKWLFGRRPNLLDAGSLITFYQRGSPWTSVDTDTPWWFKHGLLKIMWEVEDAQPRSGFYETLKFLEKVKTEAEKSRDPDIRASWALRAAEVAVSSNSVAIMRDVTVWSRRYQRDHNVYPVITEKLQHWSAGDVLSCVTLPPNRRPASLSELKALVDEANSILSLHIEAAVQYLREPSFIPSMFISLDRLLREVLDTRIDGVQTLRKLGLGSKSELVSILIESMMPVLLLYEETSLVDGNGPLRWDTPNGPLRTEPIFSPRRLFALPFLDNLAKRRDELWAQARLKRNDLVATLDKGWPRGLPIQYLFPEDQWMVQALANPEAAPFVAERVRNVIFCDAETALVPIPHNTEAIGLFVDKLDVAIRSYVGSGSSAGALGRIERVWEHYSHVVPAAAGHIQFVKSVLKDIASSGGIEWLKDDVVSPLPPSLPVSENNFEVDLEPTEWDPRPNGGGRDDKITKNNKVDEKPQNLLLSRVSATKSVHYRCSWYQQEFSKPVHSTLTKSVDSEPGFWRTWIKEIHKLPMSSRDALVASAMLYLDAFVAGNSRLLSNQFPAGAFHPRYPPMYLDYEFLSSAGKSSNTEVYVKDAIIALRKLKSIVPPLLLRDLANSMLNKLVDMGNDEHNHQLESATFKIISLLSHSDQPHLASDLGLKVIEKMPDSSSWHRRVISVGLCKRLTSTQVEDMLHKFSHYIVDSLKGQHAGHETENVEYSQDHPKRKYAKVTTIKLLAELLENGDLVSNKISLDILRSLFVTSNHIDVKVAALSAIRELLGKSVRLGLEPDLRAYKTFTSFAYAATGPDERSVVSEAEWLAAENGGPLPNCDKKRPLLELFLWAKSRIPDKFHEDYVSSVLLKILDESTRQHTRWMRIFLGRFNLSAKEASFASFGPFEQIFHSHPPGVENYADKLLLEWPEYISKDYLLLNRELSLSLGYRDCEKHAHINKKITAEDPTLWETNAGDHWRHYLETHTEYRSAFEPLGRLMRQNIQPRVPDGITLEDVEEEYFQRVAIAARDPRCYKDRDSIVSLEPFEYAISLLVSPGDSRHNLISILVSYGDTGNMVESKRRLLERIVTDVRDLHTKIRPDESSERPPLLPSLWNLRCKLAMTSPLIELVERVNSLCEECAQSSFAMGQYQQLVNAVSTIPSDSKTFLLVKLGVAAQNQHDTFAGCIKAQLVHHLLQGTKTITAPDMRMEVQALLASWLDSTNDNIRRLAFGQAERFSKVKAKITLA</sequence>